<dbReference type="GO" id="GO:0046872">
    <property type="term" value="F:metal ion binding"/>
    <property type="evidence" value="ECO:0007669"/>
    <property type="project" value="UniProtKB-KW"/>
</dbReference>
<dbReference type="NCBIfam" id="TIGR00150">
    <property type="entry name" value="T6A_YjeE"/>
    <property type="match status" value="1"/>
</dbReference>
<keyword evidence="4" id="KW-0963">Cytoplasm</keyword>
<evidence type="ECO:0000256" key="8">
    <source>
        <dbReference type="ARBA" id="ARBA00022840"/>
    </source>
</evidence>
<dbReference type="AlphaFoldDB" id="A0A101XR51"/>
<evidence type="ECO:0000256" key="6">
    <source>
        <dbReference type="ARBA" id="ARBA00022723"/>
    </source>
</evidence>
<dbReference type="Gene3D" id="3.40.50.300">
    <property type="entry name" value="P-loop containing nucleotide triphosphate hydrolases"/>
    <property type="match status" value="1"/>
</dbReference>
<dbReference type="PANTHER" id="PTHR33540">
    <property type="entry name" value="TRNA THREONYLCARBAMOYLADENOSINE BIOSYNTHESIS PROTEIN TSAE"/>
    <property type="match status" value="1"/>
</dbReference>
<keyword evidence="9" id="KW-0460">Magnesium</keyword>
<dbReference type="InterPro" id="IPR003442">
    <property type="entry name" value="T6A_TsaE"/>
</dbReference>
<dbReference type="GO" id="GO:0005524">
    <property type="term" value="F:ATP binding"/>
    <property type="evidence" value="ECO:0007669"/>
    <property type="project" value="UniProtKB-KW"/>
</dbReference>
<name>A0A101XR51_9BACL</name>
<evidence type="ECO:0000256" key="1">
    <source>
        <dbReference type="ARBA" id="ARBA00004496"/>
    </source>
</evidence>
<reference evidence="11 12" key="1">
    <citation type="submission" date="2015-12" db="EMBL/GenBank/DDBJ databases">
        <title>Draft genome sequence of Acidibacillus ferrooxidans ITV001, isolated from a chalcopyrite acid mine drainage site in Brazil.</title>
        <authorList>
            <person name="Dall'Agnol H."/>
            <person name="Nancucheo I."/>
            <person name="Johnson B."/>
            <person name="Oliveira R."/>
            <person name="Leite L."/>
            <person name="Pylro V."/>
            <person name="Nunes G.L."/>
            <person name="Tzotzos G."/>
            <person name="Fernandes G.R."/>
            <person name="Dutra J."/>
            <person name="Orellana S.C."/>
            <person name="Oliveira G."/>
        </authorList>
    </citation>
    <scope>NUCLEOTIDE SEQUENCE [LARGE SCALE GENOMIC DNA]</scope>
    <source>
        <strain evidence="12">ITV01</strain>
    </source>
</reference>
<evidence type="ECO:0000256" key="10">
    <source>
        <dbReference type="ARBA" id="ARBA00032441"/>
    </source>
</evidence>
<evidence type="ECO:0000313" key="11">
    <source>
        <dbReference type="EMBL" id="KUO95993.1"/>
    </source>
</evidence>
<evidence type="ECO:0000256" key="7">
    <source>
        <dbReference type="ARBA" id="ARBA00022741"/>
    </source>
</evidence>
<dbReference type="RefSeq" id="WP_067715357.1">
    <property type="nucleotide sequence ID" value="NZ_LPVJ01000030.1"/>
</dbReference>
<evidence type="ECO:0000256" key="3">
    <source>
        <dbReference type="ARBA" id="ARBA00019010"/>
    </source>
</evidence>
<evidence type="ECO:0000256" key="2">
    <source>
        <dbReference type="ARBA" id="ARBA00007599"/>
    </source>
</evidence>
<dbReference type="InterPro" id="IPR027417">
    <property type="entry name" value="P-loop_NTPase"/>
</dbReference>
<keyword evidence="7" id="KW-0547">Nucleotide-binding</keyword>
<dbReference type="GO" id="GO:0002949">
    <property type="term" value="P:tRNA threonylcarbamoyladenosine modification"/>
    <property type="evidence" value="ECO:0007669"/>
    <property type="project" value="InterPro"/>
</dbReference>
<dbReference type="GO" id="GO:0005737">
    <property type="term" value="C:cytoplasm"/>
    <property type="evidence" value="ECO:0007669"/>
    <property type="project" value="UniProtKB-SubCell"/>
</dbReference>
<dbReference type="Pfam" id="PF02367">
    <property type="entry name" value="TsaE"/>
    <property type="match status" value="1"/>
</dbReference>
<comment type="subcellular location">
    <subcellularLocation>
        <location evidence="1">Cytoplasm</location>
    </subcellularLocation>
</comment>
<accession>A0A101XR51</accession>
<protein>
    <recommendedName>
        <fullName evidence="3">tRNA threonylcarbamoyladenosine biosynthesis protein TsaE</fullName>
    </recommendedName>
    <alternativeName>
        <fullName evidence="10">t(6)A37 threonylcarbamoyladenosine biosynthesis protein TsaE</fullName>
    </alternativeName>
</protein>
<sequence length="176" mass="19608">MTETIALCEEGQMGRVAQRGLSLWLTGPEETIRLGRSLGTVASRGSVFLMRGGLGAGKTTFVRGFAAGLDCREDVQSPTFTYVLEYLSGRLPLYHLDLYRLAETTEVEMDWLDEYLFGEGVAVVEWSEYLGGYAPEDAFCIHFLLSEADERRLVTLSAAGRTACEVFEAWVNEWSK</sequence>
<proteinExistence type="inferred from homology"/>
<evidence type="ECO:0000313" key="12">
    <source>
        <dbReference type="Proteomes" id="UP000053557"/>
    </source>
</evidence>
<dbReference type="OrthoDB" id="9815896at2"/>
<keyword evidence="5" id="KW-0819">tRNA processing</keyword>
<keyword evidence="8" id="KW-0067">ATP-binding</keyword>
<keyword evidence="6" id="KW-0479">Metal-binding</keyword>
<dbReference type="PANTHER" id="PTHR33540:SF2">
    <property type="entry name" value="TRNA THREONYLCARBAMOYLADENOSINE BIOSYNTHESIS PROTEIN TSAE"/>
    <property type="match status" value="1"/>
</dbReference>
<organism evidence="11 12">
    <name type="scientific">Ferroacidibacillus organovorans</name>
    <dbReference type="NCBI Taxonomy" id="1765683"/>
    <lineage>
        <taxon>Bacteria</taxon>
        <taxon>Bacillati</taxon>
        <taxon>Bacillota</taxon>
        <taxon>Bacilli</taxon>
        <taxon>Bacillales</taxon>
        <taxon>Alicyclobacillaceae</taxon>
        <taxon>Ferroacidibacillus</taxon>
    </lineage>
</organism>
<dbReference type="Proteomes" id="UP000053557">
    <property type="component" value="Unassembled WGS sequence"/>
</dbReference>
<gene>
    <name evidence="11" type="ORF">ATW55_02640</name>
</gene>
<evidence type="ECO:0000256" key="9">
    <source>
        <dbReference type="ARBA" id="ARBA00022842"/>
    </source>
</evidence>
<dbReference type="SUPFAM" id="SSF52540">
    <property type="entry name" value="P-loop containing nucleoside triphosphate hydrolases"/>
    <property type="match status" value="1"/>
</dbReference>
<comment type="caution">
    <text evidence="11">The sequence shown here is derived from an EMBL/GenBank/DDBJ whole genome shotgun (WGS) entry which is preliminary data.</text>
</comment>
<evidence type="ECO:0000256" key="4">
    <source>
        <dbReference type="ARBA" id="ARBA00022490"/>
    </source>
</evidence>
<evidence type="ECO:0000256" key="5">
    <source>
        <dbReference type="ARBA" id="ARBA00022694"/>
    </source>
</evidence>
<comment type="similarity">
    <text evidence="2">Belongs to the TsaE family.</text>
</comment>
<dbReference type="EMBL" id="LPVJ01000030">
    <property type="protein sequence ID" value="KUO95993.1"/>
    <property type="molecule type" value="Genomic_DNA"/>
</dbReference>
<keyword evidence="12" id="KW-1185">Reference proteome</keyword>